<organism evidence="1 2">
    <name type="scientific">Leucogyrophana mollusca</name>
    <dbReference type="NCBI Taxonomy" id="85980"/>
    <lineage>
        <taxon>Eukaryota</taxon>
        <taxon>Fungi</taxon>
        <taxon>Dikarya</taxon>
        <taxon>Basidiomycota</taxon>
        <taxon>Agaricomycotina</taxon>
        <taxon>Agaricomycetes</taxon>
        <taxon>Agaricomycetidae</taxon>
        <taxon>Boletales</taxon>
        <taxon>Boletales incertae sedis</taxon>
        <taxon>Leucogyrophana</taxon>
    </lineage>
</organism>
<keyword evidence="2" id="KW-1185">Reference proteome</keyword>
<accession>A0ACB8BPX7</accession>
<reference evidence="1" key="1">
    <citation type="journal article" date="2021" name="New Phytol.">
        <title>Evolutionary innovations through gain and loss of genes in the ectomycorrhizal Boletales.</title>
        <authorList>
            <person name="Wu G."/>
            <person name="Miyauchi S."/>
            <person name="Morin E."/>
            <person name="Kuo A."/>
            <person name="Drula E."/>
            <person name="Varga T."/>
            <person name="Kohler A."/>
            <person name="Feng B."/>
            <person name="Cao Y."/>
            <person name="Lipzen A."/>
            <person name="Daum C."/>
            <person name="Hundley H."/>
            <person name="Pangilinan J."/>
            <person name="Johnson J."/>
            <person name="Barry K."/>
            <person name="LaButti K."/>
            <person name="Ng V."/>
            <person name="Ahrendt S."/>
            <person name="Min B."/>
            <person name="Choi I.G."/>
            <person name="Park H."/>
            <person name="Plett J.M."/>
            <person name="Magnuson J."/>
            <person name="Spatafora J.W."/>
            <person name="Nagy L.G."/>
            <person name="Henrissat B."/>
            <person name="Grigoriev I.V."/>
            <person name="Yang Z.L."/>
            <person name="Xu J."/>
            <person name="Martin F.M."/>
        </authorList>
    </citation>
    <scope>NUCLEOTIDE SEQUENCE</scope>
    <source>
        <strain evidence="1">KUC20120723A-06</strain>
    </source>
</reference>
<sequence>MVQGLTSDSQVLAARKRADREGKLSAHANWRMAVSQDILDVSQYPLMKLTGEERNIVKCDATTLVDLIRKRVHTAHEVLTAFVKAAVVAQDVTNCLTEIFIEEGFERARELDQYLEETGKVVGPLHGLPVSIKDHIKIKGLDTSTGYIGWAYKTVADSDAVVVDILRKAGAVLFVKTQNPQTLLSLETDNNVFGRALNPFNRNLTPGGSSGGESALIACHGSPLGVGTDIGGSVRIPAAHCGLYGLKGSVARLPHAGLLGSHDGMEAIIGCVGPLARSARDLELFCRVMLDAKPWLVEPPLLEMPWKRDVARGEDLPEKLSIAILFDDGVVAPHPPIAEALKRYKNALTAAGHDIIEWHPLDHQYGWDLIVRRSHVIVIPTYSALCQVKLYLLDGGAEYHETILGAGETEVPQTQWLLNHANGRAPYTPAEMFRLNAERELFRLKALAHWNATQQRTASGRPVDAILCPVASTLAPPHNTTTWWGYSSQWNILDLPGVAFPVGKFKASQNATYPPFAPPRNDVEKFIQGQWDPATYDNAPISLQLVGRRHNEERLLAILNVLEREVPCGVAMNGTMKV</sequence>
<proteinExistence type="predicted"/>
<gene>
    <name evidence="1" type="ORF">BV22DRAFT_1045513</name>
</gene>
<evidence type="ECO:0000313" key="2">
    <source>
        <dbReference type="Proteomes" id="UP000790709"/>
    </source>
</evidence>
<evidence type="ECO:0000313" key="1">
    <source>
        <dbReference type="EMBL" id="KAH7927273.1"/>
    </source>
</evidence>
<dbReference type="EMBL" id="MU266369">
    <property type="protein sequence ID" value="KAH7927273.1"/>
    <property type="molecule type" value="Genomic_DNA"/>
</dbReference>
<dbReference type="Proteomes" id="UP000790709">
    <property type="component" value="Unassembled WGS sequence"/>
</dbReference>
<protein>
    <submittedName>
        <fullName evidence="1">Amidase</fullName>
    </submittedName>
</protein>
<comment type="caution">
    <text evidence="1">The sequence shown here is derived from an EMBL/GenBank/DDBJ whole genome shotgun (WGS) entry which is preliminary data.</text>
</comment>
<name>A0ACB8BPX7_9AGAM</name>